<dbReference type="Pfam" id="PF00892">
    <property type="entry name" value="EamA"/>
    <property type="match status" value="2"/>
</dbReference>
<dbReference type="InterPro" id="IPR000620">
    <property type="entry name" value="EamA_dom"/>
</dbReference>
<dbReference type="OrthoDB" id="9150437at2"/>
<feature type="transmembrane region" description="Helical" evidence="1">
    <location>
        <begin position="88"/>
        <end position="108"/>
    </location>
</feature>
<dbReference type="SUPFAM" id="SSF103481">
    <property type="entry name" value="Multidrug resistance efflux transporter EmrE"/>
    <property type="match status" value="2"/>
</dbReference>
<evidence type="ECO:0000313" key="4">
    <source>
        <dbReference type="Proteomes" id="UP000439994"/>
    </source>
</evidence>
<keyword evidence="1" id="KW-0472">Membrane</keyword>
<dbReference type="RefSeq" id="WP_155696448.1">
    <property type="nucleotide sequence ID" value="NZ_WOCD01000005.1"/>
</dbReference>
<feature type="domain" description="EamA" evidence="2">
    <location>
        <begin position="2"/>
        <end position="132"/>
    </location>
</feature>
<feature type="transmembrane region" description="Helical" evidence="1">
    <location>
        <begin position="31"/>
        <end position="49"/>
    </location>
</feature>
<protein>
    <submittedName>
        <fullName evidence="3">EamA family transporter</fullName>
    </submittedName>
</protein>
<dbReference type="GO" id="GO:0016020">
    <property type="term" value="C:membrane"/>
    <property type="evidence" value="ECO:0007669"/>
    <property type="project" value="InterPro"/>
</dbReference>
<comment type="caution">
    <text evidence="3">The sequence shown here is derived from an EMBL/GenBank/DDBJ whole genome shotgun (WGS) entry which is preliminary data.</text>
</comment>
<evidence type="ECO:0000256" key="1">
    <source>
        <dbReference type="SAM" id="Phobius"/>
    </source>
</evidence>
<reference evidence="3 4" key="1">
    <citation type="submission" date="2019-11" db="EMBL/GenBank/DDBJ databases">
        <title>P. haliotis isolates from Z. marina roots.</title>
        <authorList>
            <person name="Cohen M."/>
            <person name="Jospin G."/>
            <person name="Eisen J.A."/>
            <person name="Coil D.A."/>
        </authorList>
    </citation>
    <scope>NUCLEOTIDE SEQUENCE [LARGE SCALE GENOMIC DNA]</scope>
    <source>
        <strain evidence="3 4">UCD-MCMsp1aY</strain>
    </source>
</reference>
<accession>A0A6N8FAV0</accession>
<dbReference type="PANTHER" id="PTHR22911:SF79">
    <property type="entry name" value="MOBA-LIKE NTP TRANSFERASE DOMAIN-CONTAINING PROTEIN"/>
    <property type="match status" value="1"/>
</dbReference>
<feature type="domain" description="EamA" evidence="2">
    <location>
        <begin position="149"/>
        <end position="277"/>
    </location>
</feature>
<evidence type="ECO:0000313" key="3">
    <source>
        <dbReference type="EMBL" id="MUH73254.1"/>
    </source>
</evidence>
<dbReference type="InterPro" id="IPR037185">
    <property type="entry name" value="EmrE-like"/>
</dbReference>
<evidence type="ECO:0000259" key="2">
    <source>
        <dbReference type="Pfam" id="PF00892"/>
    </source>
</evidence>
<name>A0A6N8FAV0_9GAMM</name>
<dbReference type="AlphaFoldDB" id="A0A6N8FAV0"/>
<dbReference type="Proteomes" id="UP000439994">
    <property type="component" value="Unassembled WGS sequence"/>
</dbReference>
<keyword evidence="1" id="KW-1133">Transmembrane helix</keyword>
<feature type="transmembrane region" description="Helical" evidence="1">
    <location>
        <begin position="149"/>
        <end position="168"/>
    </location>
</feature>
<feature type="transmembrane region" description="Helical" evidence="1">
    <location>
        <begin position="262"/>
        <end position="278"/>
    </location>
</feature>
<dbReference type="EMBL" id="WOCD01000005">
    <property type="protein sequence ID" value="MUH73254.1"/>
    <property type="molecule type" value="Genomic_DNA"/>
</dbReference>
<proteinExistence type="predicted"/>
<feature type="transmembrane region" description="Helical" evidence="1">
    <location>
        <begin position="120"/>
        <end position="137"/>
    </location>
</feature>
<dbReference type="PANTHER" id="PTHR22911">
    <property type="entry name" value="ACYL-MALONYL CONDENSING ENZYME-RELATED"/>
    <property type="match status" value="1"/>
</dbReference>
<feature type="transmembrane region" description="Helical" evidence="1">
    <location>
        <begin position="61"/>
        <end position="82"/>
    </location>
</feature>
<sequence>MSGLLQLHLGVLLLGGAGLFAKLIDLPALDMTAYRAFFAVIFLALFIRYKKQSLTLKSKKDALTALAIGTLAAIHWVTYFYAIQITTVAIAMLALFTYPMMTVFIEPLFRRTHPTNKDMVLGLAVLFGVAMLFPDLWFGGESLSDDTLIGIGCGLISAFCFALRNILVQHKFSHYSGGQSMFFQFVVTALLLFPITETPALDLTFETIAKLVLFAVVFSACAHALFASAISLTSAKTASLVGCLQPVYGITFAFLILAEVPALATIGGGSIILAAAIYETQATKRTKPSSLPAK</sequence>
<keyword evidence="4" id="KW-1185">Reference proteome</keyword>
<feature type="transmembrane region" description="Helical" evidence="1">
    <location>
        <begin position="238"/>
        <end position="256"/>
    </location>
</feature>
<gene>
    <name evidence="3" type="ORF">GNP35_12625</name>
</gene>
<feature type="transmembrane region" description="Helical" evidence="1">
    <location>
        <begin position="180"/>
        <end position="196"/>
    </location>
</feature>
<organism evidence="3 4">
    <name type="scientific">Psychrosphaera haliotis</name>
    <dbReference type="NCBI Taxonomy" id="555083"/>
    <lineage>
        <taxon>Bacteria</taxon>
        <taxon>Pseudomonadati</taxon>
        <taxon>Pseudomonadota</taxon>
        <taxon>Gammaproteobacteria</taxon>
        <taxon>Alteromonadales</taxon>
        <taxon>Pseudoalteromonadaceae</taxon>
        <taxon>Psychrosphaera</taxon>
    </lineage>
</organism>
<keyword evidence="1" id="KW-0812">Transmembrane</keyword>
<feature type="transmembrane region" description="Helical" evidence="1">
    <location>
        <begin position="208"/>
        <end position="226"/>
    </location>
</feature>